<dbReference type="KEGG" id="ccac:CcaHIS019_0608270"/>
<proteinExistence type="predicted"/>
<dbReference type="GeneID" id="85498238"/>
<reference evidence="2" key="1">
    <citation type="journal article" date="2023" name="BMC Genomics">
        <title>Chromosome-level genome assemblies of Cutaneotrichosporon spp. (Trichosporonales, Basidiomycota) reveal imbalanced evolution between nucleotide sequences and chromosome synteny.</title>
        <authorList>
            <person name="Kobayashi Y."/>
            <person name="Kayamori A."/>
            <person name="Aoki K."/>
            <person name="Shiwa Y."/>
            <person name="Matsutani M."/>
            <person name="Fujita N."/>
            <person name="Sugita T."/>
            <person name="Iwasaki W."/>
            <person name="Tanaka N."/>
            <person name="Takashima M."/>
        </authorList>
    </citation>
    <scope>NUCLEOTIDE SEQUENCE</scope>
    <source>
        <strain evidence="2">HIS019</strain>
    </source>
</reference>
<protein>
    <submittedName>
        <fullName evidence="2">Uncharacterized protein</fullName>
    </submittedName>
</protein>
<feature type="compositionally biased region" description="Polar residues" evidence="1">
    <location>
        <begin position="1"/>
        <end position="13"/>
    </location>
</feature>
<evidence type="ECO:0000313" key="2">
    <source>
        <dbReference type="EMBL" id="BEI94368.1"/>
    </source>
</evidence>
<keyword evidence="3" id="KW-1185">Reference proteome</keyword>
<dbReference type="EMBL" id="AP028217">
    <property type="protein sequence ID" value="BEI94368.1"/>
    <property type="molecule type" value="Genomic_DNA"/>
</dbReference>
<sequence>MSHNVNKQGNSVAAVSAFGDVPKEGAQGNVQPADAQPTGDEPERVGPVSPLEKVGLPLRDAGRLYDPPHTWPGRNGRASIDSNIHHVMNTMGVQEDGDAYKRLKLVDKFLGPANRVIVDMVEPM</sequence>
<dbReference type="RefSeq" id="XP_060459633.1">
    <property type="nucleotide sequence ID" value="XM_060603328.1"/>
</dbReference>
<evidence type="ECO:0000313" key="3">
    <source>
        <dbReference type="Proteomes" id="UP001233271"/>
    </source>
</evidence>
<accession>A0AA48QYI1</accession>
<gene>
    <name evidence="2" type="ORF">CcaverHIS019_0608270</name>
</gene>
<dbReference type="Proteomes" id="UP001233271">
    <property type="component" value="Chromosome 6"/>
</dbReference>
<evidence type="ECO:0000256" key="1">
    <source>
        <dbReference type="SAM" id="MobiDB-lite"/>
    </source>
</evidence>
<organism evidence="2 3">
    <name type="scientific">Cutaneotrichosporon cavernicola</name>
    <dbReference type="NCBI Taxonomy" id="279322"/>
    <lineage>
        <taxon>Eukaryota</taxon>
        <taxon>Fungi</taxon>
        <taxon>Dikarya</taxon>
        <taxon>Basidiomycota</taxon>
        <taxon>Agaricomycotina</taxon>
        <taxon>Tremellomycetes</taxon>
        <taxon>Trichosporonales</taxon>
        <taxon>Trichosporonaceae</taxon>
        <taxon>Cutaneotrichosporon</taxon>
    </lineage>
</organism>
<name>A0AA48QYI1_9TREE</name>
<feature type="region of interest" description="Disordered" evidence="1">
    <location>
        <begin position="1"/>
        <end position="53"/>
    </location>
</feature>
<dbReference type="AlphaFoldDB" id="A0AA48QYI1"/>